<feature type="domain" description="DUF4874" evidence="3">
    <location>
        <begin position="47"/>
        <end position="213"/>
    </location>
</feature>
<evidence type="ECO:0000313" key="5">
    <source>
        <dbReference type="Proteomes" id="UP000199645"/>
    </source>
</evidence>
<accession>A0A1I2AZZ7</accession>
<evidence type="ECO:0008006" key="6">
    <source>
        <dbReference type="Google" id="ProtNLM"/>
    </source>
</evidence>
<dbReference type="STRING" id="35752.SAMN05421541_10228"/>
<name>A0A1I2AZZ7_9ACTN</name>
<evidence type="ECO:0000256" key="1">
    <source>
        <dbReference type="SAM" id="SignalP"/>
    </source>
</evidence>
<dbReference type="Pfam" id="PF16116">
    <property type="entry name" value="DUF4832"/>
    <property type="match status" value="1"/>
</dbReference>
<feature type="chain" id="PRO_5011710067" description="DUF4832 domain-containing protein" evidence="1">
    <location>
        <begin position="26"/>
        <end position="440"/>
    </location>
</feature>
<dbReference type="InterPro" id="IPR032379">
    <property type="entry name" value="DUF4874"/>
</dbReference>
<dbReference type="AlphaFoldDB" id="A0A1I2AZZ7"/>
<proteinExistence type="predicted"/>
<sequence>MRSFLGRAGTAAAALVVLLPGAAHAAVAAPATMVTRLYPKSEAVFANPGRGFFTYTETHLLADGSGYVPLDAAALAEARTTESRSLVFRIFYLEKYQSTDTISREDRQLIRDDFTAARAAGVKMVVRFAYTAESDQDATPERTVRHIAQLGQIVAANADVVTAVQAGFIGQWGEWYYTAHFTRTDWQDRRRVLSALFAAIPATVPIQVRTPQMKRRLAPNATRLGIHDDCFLAGDDDYGTYTADDREWLAAQGPSTLVGGETCDPSQRSGWDNANDEMAAYHWTYLNPSFHEGVLESWGEAGRDEAARRLGYRIRLLKSDLPASAKAGTRTTAQIIMVNEGYAAPLQNRPVRLVITSGTRSQYIGLRADLRTWTPGKAIILKADFTVPGAPGTYPLSLSLPDPMVKLAATPAYAVRLANDGVWDETTGRNSLGVSLVVTR</sequence>
<feature type="domain" description="DUF4832" evidence="2">
    <location>
        <begin position="223"/>
        <end position="419"/>
    </location>
</feature>
<keyword evidence="5" id="KW-1185">Reference proteome</keyword>
<protein>
    <recommendedName>
        <fullName evidence="6">DUF4832 domain-containing protein</fullName>
    </recommendedName>
</protein>
<feature type="signal peptide" evidence="1">
    <location>
        <begin position="1"/>
        <end position="25"/>
    </location>
</feature>
<evidence type="ECO:0000259" key="2">
    <source>
        <dbReference type="Pfam" id="PF16116"/>
    </source>
</evidence>
<dbReference type="OrthoDB" id="9760654at2"/>
<dbReference type="EMBL" id="FONV01000002">
    <property type="protein sequence ID" value="SFE49327.1"/>
    <property type="molecule type" value="Genomic_DNA"/>
</dbReference>
<gene>
    <name evidence="4" type="ORF">SAMN05421541_10228</name>
</gene>
<evidence type="ECO:0000313" key="4">
    <source>
        <dbReference type="EMBL" id="SFE49327.1"/>
    </source>
</evidence>
<dbReference type="InterPro" id="IPR032267">
    <property type="entry name" value="DUF4832"/>
</dbReference>
<dbReference type="Proteomes" id="UP000199645">
    <property type="component" value="Unassembled WGS sequence"/>
</dbReference>
<evidence type="ECO:0000259" key="3">
    <source>
        <dbReference type="Pfam" id="PF16173"/>
    </source>
</evidence>
<dbReference type="Pfam" id="PF16173">
    <property type="entry name" value="DUF4874"/>
    <property type="match status" value="1"/>
</dbReference>
<organism evidence="4 5">
    <name type="scientific">Actinoplanes philippinensis</name>
    <dbReference type="NCBI Taxonomy" id="35752"/>
    <lineage>
        <taxon>Bacteria</taxon>
        <taxon>Bacillati</taxon>
        <taxon>Actinomycetota</taxon>
        <taxon>Actinomycetes</taxon>
        <taxon>Micromonosporales</taxon>
        <taxon>Micromonosporaceae</taxon>
        <taxon>Actinoplanes</taxon>
    </lineage>
</organism>
<keyword evidence="1" id="KW-0732">Signal</keyword>
<reference evidence="4 5" key="1">
    <citation type="submission" date="2016-10" db="EMBL/GenBank/DDBJ databases">
        <authorList>
            <person name="de Groot N.N."/>
        </authorList>
    </citation>
    <scope>NUCLEOTIDE SEQUENCE [LARGE SCALE GENOMIC DNA]</scope>
    <source>
        <strain evidence="4 5">DSM 43019</strain>
    </source>
</reference>
<dbReference type="RefSeq" id="WP_093610013.1">
    <property type="nucleotide sequence ID" value="NZ_BOMT01000015.1"/>
</dbReference>